<evidence type="ECO:0000313" key="1">
    <source>
        <dbReference type="EMBL" id="KKL51915.1"/>
    </source>
</evidence>
<protein>
    <submittedName>
        <fullName evidence="1">Uncharacterized protein</fullName>
    </submittedName>
</protein>
<proteinExistence type="predicted"/>
<name>A0A0F9F3V4_9ZZZZ</name>
<reference evidence="1" key="1">
    <citation type="journal article" date="2015" name="Nature">
        <title>Complex archaea that bridge the gap between prokaryotes and eukaryotes.</title>
        <authorList>
            <person name="Spang A."/>
            <person name="Saw J.H."/>
            <person name="Jorgensen S.L."/>
            <person name="Zaremba-Niedzwiedzka K."/>
            <person name="Martijn J."/>
            <person name="Lind A.E."/>
            <person name="van Eijk R."/>
            <person name="Schleper C."/>
            <person name="Guy L."/>
            <person name="Ettema T.J."/>
        </authorList>
    </citation>
    <scope>NUCLEOTIDE SEQUENCE</scope>
</reference>
<dbReference type="AlphaFoldDB" id="A0A0F9F3V4"/>
<accession>A0A0F9F3V4</accession>
<organism evidence="1">
    <name type="scientific">marine sediment metagenome</name>
    <dbReference type="NCBI Taxonomy" id="412755"/>
    <lineage>
        <taxon>unclassified sequences</taxon>
        <taxon>metagenomes</taxon>
        <taxon>ecological metagenomes</taxon>
    </lineage>
</organism>
<comment type="caution">
    <text evidence="1">The sequence shown here is derived from an EMBL/GenBank/DDBJ whole genome shotgun (WGS) entry which is preliminary data.</text>
</comment>
<feature type="non-terminal residue" evidence="1">
    <location>
        <position position="53"/>
    </location>
</feature>
<sequence length="53" mass="6055">MFASIDLGLIQPPGIHTKRLVCRSRIPSCWSPWEGFISIESRLIDDILEIESK</sequence>
<gene>
    <name evidence="1" type="ORF">LCGC14_2290740</name>
</gene>
<dbReference type="EMBL" id="LAZR01032080">
    <property type="protein sequence ID" value="KKL51915.1"/>
    <property type="molecule type" value="Genomic_DNA"/>
</dbReference>